<name>A0AC35GSI1_9BILA</name>
<reference evidence="2" key="1">
    <citation type="submission" date="2022-11" db="UniProtKB">
        <authorList>
            <consortium name="WormBaseParasite"/>
        </authorList>
    </citation>
    <scope>IDENTIFICATION</scope>
</reference>
<proteinExistence type="predicted"/>
<protein>
    <submittedName>
        <fullName evidence="2">Bridge-like lipid transfer protein family member 1 C-terminal domain-containing protein</fullName>
    </submittedName>
</protein>
<evidence type="ECO:0000313" key="2">
    <source>
        <dbReference type="WBParaSite" id="PS1159_v2.g8086.t2"/>
    </source>
</evidence>
<organism evidence="1 2">
    <name type="scientific">Panagrolaimus sp. PS1159</name>
    <dbReference type="NCBI Taxonomy" id="55785"/>
    <lineage>
        <taxon>Eukaryota</taxon>
        <taxon>Metazoa</taxon>
        <taxon>Ecdysozoa</taxon>
        <taxon>Nematoda</taxon>
        <taxon>Chromadorea</taxon>
        <taxon>Rhabditida</taxon>
        <taxon>Tylenchina</taxon>
        <taxon>Panagrolaimomorpha</taxon>
        <taxon>Panagrolaimoidea</taxon>
        <taxon>Panagrolaimidae</taxon>
        <taxon>Panagrolaimus</taxon>
    </lineage>
</organism>
<evidence type="ECO:0000313" key="1">
    <source>
        <dbReference type="Proteomes" id="UP000887580"/>
    </source>
</evidence>
<dbReference type="WBParaSite" id="PS1159_v2.g8086.t2">
    <property type="protein sequence ID" value="PS1159_v2.g8086.t2"/>
    <property type="gene ID" value="PS1159_v2.g8086"/>
</dbReference>
<accession>A0AC35GSI1</accession>
<dbReference type="Proteomes" id="UP000887580">
    <property type="component" value="Unplaced"/>
</dbReference>
<sequence>MVVQSSTIRFEGQQQRASAADCLLKLPRLALMASTRKFNEQTSAIGGIYLSATLSAFSLNVYSPHQQATAHDALSLTLDKLSITASRTKTPNEEEKNKVQLVIVCNVGAANFNYDMRRLSELLTFPKPWYRKVLVRRLFFGDQSMPLRKTSLSASSELQTPTSNRISIIRSSTPKTPKSSSQIQSPPIEWAASCIFTMQWKELNVNAQMSNTMGNTTLHVRQGLLRGHLHISPKRYRDISCTFKLLSSQLNAQGGAISGEVAISKLLVSIRHKKLEQKSPENTAKLEFKNIESRIEWMSRPIFIAKFVDPQIILSDEWRYNRDSKDIVTESTCLINVAGSWTNLEMIITKMTVDDLTKIMKKLHAFFDEQIKNSRMMWVTELEQQRRDAQNRRLSLTFEKDSTIPGIQNIPHAASDSTIPGIQNIPQAASVSSFDSSISEAMSNATSTVPVDHYLDRHWHRVLDMITNIQMTKAFFPLPGTSEGITLTGGTIEFEAKSISLACMNGEMSAPSWALFHMREASIDVRNTAKYTYLDEEHSVVGINMEQKFMFKLGSANLSQSETHDSKAVVCRVQHGRHFMIRNNASIEMWLDSMIGDPLRHLNFFDGTKDSPKHSHNVLELFQFPALEAILTTIQNQGNEPTSDPMENVKSSFVCEFHSAVCVQTDFNAQVGFLPDLLKSYTHSPSDGPLISEAKDIKSQRAKELNPLDPDEKRDPRKYECFRWIVNPKIRFIDRFKWNPPVIDDILRKLQIFDHRTTIPKVMQRGVLDRCDALLAALLENVVIKLALKE</sequence>